<protein>
    <submittedName>
        <fullName evidence="6">RTA1-domain-containing protein</fullName>
    </submittedName>
</protein>
<sequence>MPSLIERIVPGTKYLLYHYNPSKVAAIIFIALFGITTFLHIFQLSRKRTWYFIPFVVGGLFETIGYVGRALSATQSPNWALGPYIIQSLLILLAPAFFAASIYMVLGRIILLTDGESHSPIRVRWLTKVFVLGDVISFLAQSAGGGMLAKAKDNSGVKLGQNIITAGLGIQVVFFGLFIIVAGIFNYRLRAVPSLRSKQISVPWQSYLFVLYGASFLIMIRSVFRIVEYVMGQDGYLLDHEIFLYIFDATLMFCAMVLLNVYHPSRIIHKGSLEGHGRDLESHDSGYAMADQTVRVAPKY</sequence>
<dbReference type="GO" id="GO:0016020">
    <property type="term" value="C:membrane"/>
    <property type="evidence" value="ECO:0007669"/>
    <property type="project" value="UniProtKB-SubCell"/>
</dbReference>
<dbReference type="PANTHER" id="PTHR31465:SF35">
    <property type="entry name" value="RTA1 DOMAIN PROTEIN-RELATED"/>
    <property type="match status" value="1"/>
</dbReference>
<gene>
    <name evidence="6" type="ORF">L207DRAFT_461469</name>
</gene>
<dbReference type="Pfam" id="PF04479">
    <property type="entry name" value="RTA1"/>
    <property type="match status" value="1"/>
</dbReference>
<organism evidence="6 7">
    <name type="scientific">Hyaloscypha variabilis (strain UAMH 11265 / GT02V1 / F)</name>
    <name type="common">Meliniomyces variabilis</name>
    <dbReference type="NCBI Taxonomy" id="1149755"/>
    <lineage>
        <taxon>Eukaryota</taxon>
        <taxon>Fungi</taxon>
        <taxon>Dikarya</taxon>
        <taxon>Ascomycota</taxon>
        <taxon>Pezizomycotina</taxon>
        <taxon>Leotiomycetes</taxon>
        <taxon>Helotiales</taxon>
        <taxon>Hyaloscyphaceae</taxon>
        <taxon>Hyaloscypha</taxon>
        <taxon>Hyaloscypha variabilis</taxon>
    </lineage>
</organism>
<evidence type="ECO:0000256" key="1">
    <source>
        <dbReference type="ARBA" id="ARBA00004141"/>
    </source>
</evidence>
<keyword evidence="7" id="KW-1185">Reference proteome</keyword>
<reference evidence="6 7" key="1">
    <citation type="submission" date="2016-04" db="EMBL/GenBank/DDBJ databases">
        <title>A degradative enzymes factory behind the ericoid mycorrhizal symbiosis.</title>
        <authorList>
            <consortium name="DOE Joint Genome Institute"/>
            <person name="Martino E."/>
            <person name="Morin E."/>
            <person name="Grelet G."/>
            <person name="Kuo A."/>
            <person name="Kohler A."/>
            <person name="Daghino S."/>
            <person name="Barry K."/>
            <person name="Choi C."/>
            <person name="Cichocki N."/>
            <person name="Clum A."/>
            <person name="Copeland A."/>
            <person name="Hainaut M."/>
            <person name="Haridas S."/>
            <person name="Labutti K."/>
            <person name="Lindquist E."/>
            <person name="Lipzen A."/>
            <person name="Khouja H.-R."/>
            <person name="Murat C."/>
            <person name="Ohm R."/>
            <person name="Olson A."/>
            <person name="Spatafora J."/>
            <person name="Veneault-Fourrey C."/>
            <person name="Henrissat B."/>
            <person name="Grigoriev I."/>
            <person name="Martin F."/>
            <person name="Perotto S."/>
        </authorList>
    </citation>
    <scope>NUCLEOTIDE SEQUENCE [LARGE SCALE GENOMIC DNA]</scope>
    <source>
        <strain evidence="6 7">F</strain>
    </source>
</reference>
<feature type="transmembrane region" description="Helical" evidence="5">
    <location>
        <begin position="206"/>
        <end position="227"/>
    </location>
</feature>
<evidence type="ECO:0000256" key="4">
    <source>
        <dbReference type="ARBA" id="ARBA00023136"/>
    </source>
</evidence>
<feature type="transmembrane region" description="Helical" evidence="5">
    <location>
        <begin position="88"/>
        <end position="113"/>
    </location>
</feature>
<dbReference type="STRING" id="1149755.A0A2J6RK60"/>
<keyword evidence="4 5" id="KW-0472">Membrane</keyword>
<name>A0A2J6RK60_HYAVF</name>
<feature type="transmembrane region" description="Helical" evidence="5">
    <location>
        <begin position="163"/>
        <end position="185"/>
    </location>
</feature>
<dbReference type="InterPro" id="IPR007568">
    <property type="entry name" value="RTA1"/>
</dbReference>
<dbReference type="Proteomes" id="UP000235786">
    <property type="component" value="Unassembled WGS sequence"/>
</dbReference>
<evidence type="ECO:0000256" key="3">
    <source>
        <dbReference type="ARBA" id="ARBA00022989"/>
    </source>
</evidence>
<evidence type="ECO:0000313" key="6">
    <source>
        <dbReference type="EMBL" id="PMD38881.1"/>
    </source>
</evidence>
<dbReference type="AlphaFoldDB" id="A0A2J6RK60"/>
<evidence type="ECO:0000313" key="7">
    <source>
        <dbReference type="Proteomes" id="UP000235786"/>
    </source>
</evidence>
<proteinExistence type="predicted"/>
<keyword evidence="2 5" id="KW-0812">Transmembrane</keyword>
<accession>A0A2J6RK60</accession>
<dbReference type="OrthoDB" id="3358017at2759"/>
<comment type="subcellular location">
    <subcellularLocation>
        <location evidence="1">Membrane</location>
        <topology evidence="1">Multi-pass membrane protein</topology>
    </subcellularLocation>
</comment>
<feature type="transmembrane region" description="Helical" evidence="5">
    <location>
        <begin position="242"/>
        <end position="262"/>
    </location>
</feature>
<feature type="transmembrane region" description="Helical" evidence="5">
    <location>
        <begin position="49"/>
        <end position="68"/>
    </location>
</feature>
<dbReference type="EMBL" id="KZ613947">
    <property type="protein sequence ID" value="PMD38881.1"/>
    <property type="molecule type" value="Genomic_DNA"/>
</dbReference>
<feature type="transmembrane region" description="Helical" evidence="5">
    <location>
        <begin position="24"/>
        <end position="42"/>
    </location>
</feature>
<keyword evidence="3 5" id="KW-1133">Transmembrane helix</keyword>
<feature type="transmembrane region" description="Helical" evidence="5">
    <location>
        <begin position="125"/>
        <end position="143"/>
    </location>
</feature>
<evidence type="ECO:0000256" key="5">
    <source>
        <dbReference type="SAM" id="Phobius"/>
    </source>
</evidence>
<dbReference type="PANTHER" id="PTHR31465">
    <property type="entry name" value="PROTEIN RTA1-RELATED"/>
    <property type="match status" value="1"/>
</dbReference>
<evidence type="ECO:0000256" key="2">
    <source>
        <dbReference type="ARBA" id="ARBA00022692"/>
    </source>
</evidence>